<protein>
    <submittedName>
        <fullName evidence="3">DUF2147 domain-containing protein</fullName>
    </submittedName>
</protein>
<dbReference type="InterPro" id="IPR019223">
    <property type="entry name" value="DUF2147"/>
</dbReference>
<dbReference type="RefSeq" id="WP_285153181.1">
    <property type="nucleotide sequence ID" value="NZ_JASSPP010000008.1"/>
</dbReference>
<accession>A0ABT7HK84</accession>
<keyword evidence="4" id="KW-1185">Reference proteome</keyword>
<evidence type="ECO:0000313" key="3">
    <source>
        <dbReference type="EMBL" id="MDK9580943.1"/>
    </source>
</evidence>
<dbReference type="Pfam" id="PF09917">
    <property type="entry name" value="DUF2147"/>
    <property type="match status" value="1"/>
</dbReference>
<evidence type="ECO:0000313" key="4">
    <source>
        <dbReference type="Proteomes" id="UP001225134"/>
    </source>
</evidence>
<evidence type="ECO:0000256" key="1">
    <source>
        <dbReference type="SAM" id="SignalP"/>
    </source>
</evidence>
<evidence type="ECO:0000259" key="2">
    <source>
        <dbReference type="Pfam" id="PF09917"/>
    </source>
</evidence>
<dbReference type="EMBL" id="JASSPP010000008">
    <property type="protein sequence ID" value="MDK9580943.1"/>
    <property type="molecule type" value="Genomic_DNA"/>
</dbReference>
<reference evidence="3 4" key="1">
    <citation type="submission" date="2023-06" db="EMBL/GenBank/DDBJ databases">
        <title>Antibody response to the Sneathia vaginalis cytopathogenic toxin A during pregnancy.</title>
        <authorList>
            <person name="Mccoy Z.T."/>
            <person name="Serrano M.G."/>
            <person name="Spaine K."/>
            <person name="Edwards D.J."/>
            <person name="Buck G.A."/>
            <person name="Jefferson K."/>
        </authorList>
    </citation>
    <scope>NUCLEOTIDE SEQUENCE [LARGE SCALE GENOMIC DNA]</scope>
    <source>
        <strain evidence="3 4">CCUG 42621</strain>
    </source>
</reference>
<comment type="caution">
    <text evidence="3">The sequence shown here is derived from an EMBL/GenBank/DDBJ whole genome shotgun (WGS) entry which is preliminary data.</text>
</comment>
<sequence length="141" mass="15903">MKKTILFISLIATTFFSFAAKSDYLGIWKSQAAKSGNIATIKIFEANNKLYGNIIGMTHPKKDDKNPDKSKRNRDIVGITIISSFTYDTNNDSFENGAIYDPETGKTYYCSLKLENHNTLKVHGYVAGIKLLGRTVIWKRK</sequence>
<dbReference type="Gene3D" id="2.40.128.520">
    <property type="match status" value="1"/>
</dbReference>
<proteinExistence type="predicted"/>
<gene>
    <name evidence="3" type="ORF">QQA45_05370</name>
</gene>
<feature type="chain" id="PRO_5045329399" evidence="1">
    <location>
        <begin position="20"/>
        <end position="141"/>
    </location>
</feature>
<organism evidence="3 4">
    <name type="scientific">Sneathia sanguinegens</name>
    <dbReference type="NCBI Taxonomy" id="40543"/>
    <lineage>
        <taxon>Bacteria</taxon>
        <taxon>Fusobacteriati</taxon>
        <taxon>Fusobacteriota</taxon>
        <taxon>Fusobacteriia</taxon>
        <taxon>Fusobacteriales</taxon>
        <taxon>Leptotrichiaceae</taxon>
        <taxon>Sneathia</taxon>
    </lineage>
</organism>
<feature type="signal peptide" evidence="1">
    <location>
        <begin position="1"/>
        <end position="19"/>
    </location>
</feature>
<feature type="domain" description="DUF2147" evidence="2">
    <location>
        <begin position="26"/>
        <end position="140"/>
    </location>
</feature>
<keyword evidence="1" id="KW-0732">Signal</keyword>
<dbReference type="PANTHER" id="PTHR36919">
    <property type="entry name" value="BLR1215 PROTEIN"/>
    <property type="match status" value="1"/>
</dbReference>
<dbReference type="Proteomes" id="UP001225134">
    <property type="component" value="Unassembled WGS sequence"/>
</dbReference>
<name>A0ABT7HK84_9FUSO</name>
<dbReference type="PANTHER" id="PTHR36919:SF2">
    <property type="entry name" value="BLL6627 PROTEIN"/>
    <property type="match status" value="1"/>
</dbReference>